<reference evidence="9" key="2">
    <citation type="submission" date="2021-03" db="UniProtKB">
        <authorList>
            <consortium name="Ensembl"/>
        </authorList>
    </citation>
    <scope>IDENTIFICATION</scope>
</reference>
<reference evidence="9" key="1">
    <citation type="journal article" date="2010" name="Science">
        <title>The genome of the Western clawed frog Xenopus tropicalis.</title>
        <authorList>
            <person name="Hellsten U."/>
            <person name="Harland R.M."/>
            <person name="Gilchrist M.J."/>
            <person name="Hendrix D."/>
            <person name="Jurka J."/>
            <person name="Kapitonov V."/>
            <person name="Ovcharenko I."/>
            <person name="Putnam N.H."/>
            <person name="Shu S."/>
            <person name="Taher L."/>
            <person name="Blitz I.L."/>
            <person name="Blumberg B."/>
            <person name="Dichmann D.S."/>
            <person name="Dubchak I."/>
            <person name="Amaya E."/>
            <person name="Detter J.C."/>
            <person name="Fletcher R."/>
            <person name="Gerhard D.S."/>
            <person name="Goodstein D."/>
            <person name="Graves T."/>
            <person name="Grigoriev I.V."/>
            <person name="Grimwood J."/>
            <person name="Kawashima T."/>
            <person name="Lindquist E."/>
            <person name="Lucas S.M."/>
            <person name="Mead P.E."/>
            <person name="Mitros T."/>
            <person name="Ogino H."/>
            <person name="Ohta Y."/>
            <person name="Poliakov A.V."/>
            <person name="Pollet N."/>
            <person name="Robert J."/>
            <person name="Salamov A."/>
            <person name="Sater A.K."/>
            <person name="Schmutz J."/>
            <person name="Terry A."/>
            <person name="Vize P.D."/>
            <person name="Warren W.C."/>
            <person name="Wells D."/>
            <person name="Wills A."/>
            <person name="Wilson R.K."/>
            <person name="Zimmerman L.B."/>
            <person name="Zorn A.M."/>
            <person name="Grainger R."/>
            <person name="Grammer T."/>
            <person name="Khokha M.K."/>
            <person name="Richardson P.M."/>
            <person name="Rokhsar D.S."/>
        </authorList>
    </citation>
    <scope>NUCLEOTIDE SEQUENCE [LARGE SCALE GENOMIC DNA]</scope>
    <source>
        <strain evidence="9">Nigerian</strain>
    </source>
</reference>
<dbReference type="CDD" id="cd02947">
    <property type="entry name" value="TRX_family"/>
    <property type="match status" value="1"/>
</dbReference>
<dbReference type="InterPro" id="IPR013766">
    <property type="entry name" value="Thioredoxin_domain"/>
</dbReference>
<keyword evidence="5" id="KW-0676">Redox-active center</keyword>
<dbReference type="PANTHER" id="PTHR43601">
    <property type="entry name" value="THIOREDOXIN, MITOCHONDRIAL"/>
    <property type="match status" value="1"/>
</dbReference>
<sequence>MWNPPAVPDQFLRLPEERYCTHTISTQLFYNFYNRFGGFVAHSLHTGMHTQLGQVHTQFEHFMAQRLFLKRVVVPSVKSLIAPAPSLSTCLSNGIRSHGLKTLTSSRLHPHCNLRPISTSTPCRVTFNVQDADDFQERVVGSETPVVVDFHAQWCGPCKILAPRLEKVVAKQQGKVVMAKVDIDDHTDLALEFEVSAVPTVLAIKNGDVVDKFVGLKDEDQLDAFLKKLIGP</sequence>
<evidence type="ECO:0000256" key="3">
    <source>
        <dbReference type="ARBA" id="ARBA00022982"/>
    </source>
</evidence>
<evidence type="ECO:0000256" key="4">
    <source>
        <dbReference type="ARBA" id="ARBA00023157"/>
    </source>
</evidence>
<keyword evidence="3" id="KW-0249">Electron transport</keyword>
<evidence type="ECO:0000256" key="6">
    <source>
        <dbReference type="ARBA" id="ARBA00072145"/>
    </source>
</evidence>
<proteinExistence type="inferred from homology"/>
<dbReference type="PANTHER" id="PTHR43601:SF3">
    <property type="entry name" value="THIOREDOXIN, MITOCHONDRIAL"/>
    <property type="match status" value="1"/>
</dbReference>
<dbReference type="InterPro" id="IPR005746">
    <property type="entry name" value="Thioredoxin"/>
</dbReference>
<keyword evidence="2" id="KW-0813">Transport</keyword>
<accession>A0A803K363</accession>
<dbReference type="GeneTree" id="ENSGT00530000064086"/>
<evidence type="ECO:0000259" key="8">
    <source>
        <dbReference type="PROSITE" id="PS51352"/>
    </source>
</evidence>
<dbReference type="Bgee" id="ENSXETG00000035461">
    <property type="expression patterns" value="Expressed in skeletal muscle tissue and 15 other cell types or tissues"/>
</dbReference>
<evidence type="ECO:0000256" key="7">
    <source>
        <dbReference type="ARBA" id="ARBA00080538"/>
    </source>
</evidence>
<dbReference type="PROSITE" id="PS51352">
    <property type="entry name" value="THIOREDOXIN_2"/>
    <property type="match status" value="1"/>
</dbReference>
<feature type="domain" description="Thioredoxin" evidence="8">
    <location>
        <begin position="78"/>
        <end position="231"/>
    </location>
</feature>
<evidence type="ECO:0000256" key="2">
    <source>
        <dbReference type="ARBA" id="ARBA00022448"/>
    </source>
</evidence>
<dbReference type="InterPro" id="IPR036249">
    <property type="entry name" value="Thioredoxin-like_sf"/>
</dbReference>
<dbReference type="NCBIfam" id="TIGR01068">
    <property type="entry name" value="thioredoxin"/>
    <property type="match status" value="1"/>
</dbReference>
<dbReference type="PRINTS" id="PR00421">
    <property type="entry name" value="THIOREDOXIN"/>
</dbReference>
<dbReference type="PROSITE" id="PS00194">
    <property type="entry name" value="THIOREDOXIN_1"/>
    <property type="match status" value="1"/>
</dbReference>
<dbReference type="GO" id="GO:0015035">
    <property type="term" value="F:protein-disulfide reductase activity"/>
    <property type="evidence" value="ECO:0007669"/>
    <property type="project" value="InterPro"/>
</dbReference>
<dbReference type="Pfam" id="PF00085">
    <property type="entry name" value="Thioredoxin"/>
    <property type="match status" value="1"/>
</dbReference>
<comment type="similarity">
    <text evidence="1">Belongs to the thioredoxin family.</text>
</comment>
<name>A0A803K363_XENTR</name>
<protein>
    <recommendedName>
        <fullName evidence="6">Thioredoxin, mitochondrial</fullName>
    </recommendedName>
    <alternativeName>
        <fullName evidence="7">Thioredoxin-2</fullName>
    </alternativeName>
</protein>
<evidence type="ECO:0000256" key="1">
    <source>
        <dbReference type="ARBA" id="ARBA00008987"/>
    </source>
</evidence>
<evidence type="ECO:0000256" key="5">
    <source>
        <dbReference type="ARBA" id="ARBA00023284"/>
    </source>
</evidence>
<dbReference type="AlphaFoldDB" id="A0A803K363"/>
<dbReference type="Ensembl" id="ENSXETT00000113208">
    <property type="protein sequence ID" value="ENSXETP00000114727"/>
    <property type="gene ID" value="ENSXETG00000035461"/>
</dbReference>
<organism evidence="9">
    <name type="scientific">Xenopus tropicalis</name>
    <name type="common">Western clawed frog</name>
    <name type="synonym">Silurana tropicalis</name>
    <dbReference type="NCBI Taxonomy" id="8364"/>
    <lineage>
        <taxon>Eukaryota</taxon>
        <taxon>Metazoa</taxon>
        <taxon>Chordata</taxon>
        <taxon>Craniata</taxon>
        <taxon>Vertebrata</taxon>
        <taxon>Euteleostomi</taxon>
        <taxon>Amphibia</taxon>
        <taxon>Batrachia</taxon>
        <taxon>Anura</taxon>
        <taxon>Pipoidea</taxon>
        <taxon>Pipidae</taxon>
        <taxon>Xenopodinae</taxon>
        <taxon>Xenopus</taxon>
        <taxon>Silurana</taxon>
    </lineage>
</organism>
<dbReference type="Gene3D" id="3.40.30.10">
    <property type="entry name" value="Glutaredoxin"/>
    <property type="match status" value="1"/>
</dbReference>
<dbReference type="SUPFAM" id="SSF52833">
    <property type="entry name" value="Thioredoxin-like"/>
    <property type="match status" value="1"/>
</dbReference>
<keyword evidence="4" id="KW-1015">Disulfide bond</keyword>
<dbReference type="InterPro" id="IPR017937">
    <property type="entry name" value="Thioredoxin_CS"/>
</dbReference>
<dbReference type="FunFam" id="3.40.30.10:FF:000001">
    <property type="entry name" value="Thioredoxin"/>
    <property type="match status" value="1"/>
</dbReference>
<evidence type="ECO:0000313" key="9">
    <source>
        <dbReference type="Ensembl" id="ENSXETP00000114727"/>
    </source>
</evidence>